<dbReference type="RefSeq" id="XP_021875069.1">
    <property type="nucleotide sequence ID" value="XM_022030832.1"/>
</dbReference>
<feature type="compositionally biased region" description="Polar residues" evidence="1">
    <location>
        <begin position="59"/>
        <end position="69"/>
    </location>
</feature>
<feature type="compositionally biased region" description="Polar residues" evidence="1">
    <location>
        <begin position="572"/>
        <end position="584"/>
    </location>
</feature>
<feature type="compositionally biased region" description="Basic and acidic residues" evidence="1">
    <location>
        <begin position="96"/>
        <end position="107"/>
    </location>
</feature>
<keyword evidence="3" id="KW-1185">Reference proteome</keyword>
<feature type="region of interest" description="Disordered" evidence="1">
    <location>
        <begin position="174"/>
        <end position="234"/>
    </location>
</feature>
<feature type="compositionally biased region" description="Polar residues" evidence="1">
    <location>
        <begin position="213"/>
        <end position="233"/>
    </location>
</feature>
<reference evidence="2 3" key="1">
    <citation type="submission" date="2016-07" db="EMBL/GenBank/DDBJ databases">
        <title>Pervasive Adenine N6-methylation of Active Genes in Fungi.</title>
        <authorList>
            <consortium name="DOE Joint Genome Institute"/>
            <person name="Mondo S.J."/>
            <person name="Dannebaum R.O."/>
            <person name="Kuo R.C."/>
            <person name="Labutti K."/>
            <person name="Haridas S."/>
            <person name="Kuo A."/>
            <person name="Salamov A."/>
            <person name="Ahrendt S.R."/>
            <person name="Lipzen A."/>
            <person name="Sullivan W."/>
            <person name="Andreopoulos W.B."/>
            <person name="Clum A."/>
            <person name="Lindquist E."/>
            <person name="Daum C."/>
            <person name="Ramamoorthy G.K."/>
            <person name="Gryganskyi A."/>
            <person name="Culley D."/>
            <person name="Magnuson J.K."/>
            <person name="James T.Y."/>
            <person name="O'Malley M.A."/>
            <person name="Stajich J.E."/>
            <person name="Spatafora J.W."/>
            <person name="Visel A."/>
            <person name="Grigoriev I.V."/>
        </authorList>
    </citation>
    <scope>NUCLEOTIDE SEQUENCE [LARGE SCALE GENOMIC DNA]</scope>
    <source>
        <strain evidence="2 3">NRRL 3116</strain>
    </source>
</reference>
<feature type="compositionally biased region" description="Low complexity" evidence="1">
    <location>
        <begin position="315"/>
        <end position="330"/>
    </location>
</feature>
<gene>
    <name evidence="2" type="ORF">BCR41DRAFT_427075</name>
</gene>
<feature type="region of interest" description="Disordered" evidence="1">
    <location>
        <begin position="1"/>
        <end position="129"/>
    </location>
</feature>
<feature type="compositionally biased region" description="Low complexity" evidence="1">
    <location>
        <begin position="110"/>
        <end position="128"/>
    </location>
</feature>
<feature type="compositionally biased region" description="Low complexity" evidence="1">
    <location>
        <begin position="466"/>
        <end position="479"/>
    </location>
</feature>
<proteinExistence type="predicted"/>
<evidence type="ECO:0000256" key="1">
    <source>
        <dbReference type="SAM" id="MobiDB-lite"/>
    </source>
</evidence>
<dbReference type="GeneID" id="33572673"/>
<evidence type="ECO:0000313" key="3">
    <source>
        <dbReference type="Proteomes" id="UP000193648"/>
    </source>
</evidence>
<feature type="compositionally biased region" description="Polar residues" evidence="1">
    <location>
        <begin position="513"/>
        <end position="536"/>
    </location>
</feature>
<feature type="compositionally biased region" description="Low complexity" evidence="1">
    <location>
        <begin position="177"/>
        <end position="193"/>
    </location>
</feature>
<dbReference type="Proteomes" id="UP000193648">
    <property type="component" value="Unassembled WGS sequence"/>
</dbReference>
<dbReference type="EMBL" id="MCFF01000107">
    <property type="protein sequence ID" value="ORY89580.1"/>
    <property type="molecule type" value="Genomic_DNA"/>
</dbReference>
<feature type="region of interest" description="Disordered" evidence="1">
    <location>
        <begin position="513"/>
        <end position="652"/>
    </location>
</feature>
<feature type="region of interest" description="Disordered" evidence="1">
    <location>
        <begin position="463"/>
        <end position="491"/>
    </location>
</feature>
<feature type="compositionally biased region" description="Polar residues" evidence="1">
    <location>
        <begin position="612"/>
        <end position="652"/>
    </location>
</feature>
<feature type="compositionally biased region" description="Low complexity" evidence="1">
    <location>
        <begin position="1"/>
        <end position="24"/>
    </location>
</feature>
<dbReference type="AlphaFoldDB" id="A0A1Y2G3H6"/>
<dbReference type="OrthoDB" id="2094343at2759"/>
<dbReference type="STRING" id="64571.A0A1Y2G3H6"/>
<feature type="compositionally biased region" description="Low complexity" evidence="1">
    <location>
        <begin position="268"/>
        <end position="283"/>
    </location>
</feature>
<protein>
    <submittedName>
        <fullName evidence="2">Uncharacterized protein</fullName>
    </submittedName>
</protein>
<evidence type="ECO:0000313" key="2">
    <source>
        <dbReference type="EMBL" id="ORY89580.1"/>
    </source>
</evidence>
<name>A0A1Y2G3H6_9FUNG</name>
<feature type="compositionally biased region" description="Polar residues" evidence="1">
    <location>
        <begin position="298"/>
        <end position="309"/>
    </location>
</feature>
<accession>A0A1Y2G3H6</accession>
<organism evidence="2 3">
    <name type="scientific">Lobosporangium transversale</name>
    <dbReference type="NCBI Taxonomy" id="64571"/>
    <lineage>
        <taxon>Eukaryota</taxon>
        <taxon>Fungi</taxon>
        <taxon>Fungi incertae sedis</taxon>
        <taxon>Mucoromycota</taxon>
        <taxon>Mortierellomycotina</taxon>
        <taxon>Mortierellomycetes</taxon>
        <taxon>Mortierellales</taxon>
        <taxon>Mortierellaceae</taxon>
        <taxon>Lobosporangium</taxon>
    </lineage>
</organism>
<sequence>MGTIPSKPSFSPAFSASTPSSPNPYSARNSSGQGSVLEAPHRASFSVESPVEKEKRRQLQLQHQQSFSYSSRPFSERSQQQQQHRSSNNNNANKSQNEERRSIDRMKGRTIISPSTSTNTNTNSNINSVSANKSTIDYSETGRAEKIELSLENNHRKNTIADSTAKTFSLSCQGTHSQSSLSDKSIASISSGGNVSGNGSSGSSGDNRRGDSTPSTSISAETTESLGQLSLQRFPTGEIEYKGKTLSTRSKITEITPRRSYDAQTTTSRAVSSSARSSSGSSGFKFTKPSLSFKPLLNNHSTDNKNPQHMYQHRNNSSSSGSPNGHDSGSLQEQHQPQTPDPYAGSPFPPVLMTIKLPQSLLDKYVIDQESFRHGKGIWGIGKYSWTITVLSRANGKKYVIKRVSKSLLPPSAYYHYPTTAHRLCTCPACKSSREQLILTGQLDQNELENIQEVLVIENKGRKDLPQLPSPSSQQSQKHSPSRPLSASSILTATSRELSKDKAKRKSLHLYSCHNSSMPNQQSRFLTFSTGSSPQQTPINSRPSTPSPSPSRLFPGSSVSASPSINEPGKSNARNKNQPNSASLRNERSSPHNAHSPLLPSATPLSWPFNEGDQTVSQTGHSVIISSTKQSNVATLSPPRISNGSSKGYSSPRSYVRPALMSQGNSFVKKKRAAQVLRRHASAPNLSRPLTGLDLLEDDPSRLEQLKRLSRCNRYDWLYGDSRSHHHNDPCNQIIDSHPFIPESDGPFLNSLFPLTPITPSSQALIDKDEQIQRSIDGEDHSLDASENVEMKINPLDTNNGEFERMSLESAKSKRPSEPRGFVPPQHALPMELVLLQTYNDSDHLPEHHEWTQDQDYWYYVTKMHGVRRRKLKKVSTWWLDMSSLGNALLSSSSASSEPIATGPIYNMGQGAMSISPLSSPLTSDVALSDINASGASLGVNGQVGGKELTADSSHTNLSSFAPTISTMKRQSSPRNSHMGKYYYVDWDEYTSY</sequence>
<feature type="compositionally biased region" description="Low complexity" evidence="1">
    <location>
        <begin position="70"/>
        <end position="95"/>
    </location>
</feature>
<dbReference type="InParanoid" id="A0A1Y2G3H6"/>
<feature type="region of interest" description="Disordered" evidence="1">
    <location>
        <begin position="250"/>
        <end position="347"/>
    </location>
</feature>
<comment type="caution">
    <text evidence="2">The sequence shown here is derived from an EMBL/GenBank/DDBJ whole genome shotgun (WGS) entry which is preliminary data.</text>
</comment>